<dbReference type="InterPro" id="IPR016031">
    <property type="entry name" value="Trp_RNA-bd_attenuator-like_dom"/>
</dbReference>
<sequence>MTALAPGENRPAPGDHLTVTVASSASVDVSALLVNAAGKVRSDADFVFFNQPTGPGVVYRHGNGGPDVVGVQTSAVPADVDKVVVTASLDGRGPATFAAVGTLTTTIESGSTALTFPIPGLTTESGVVCVEIYRRNGAWKVRAVGQGYDDGLAGIASAYGVNLDDDPEPPAAQATSNAADSAYRGAPGPGHSAPPRPGSHAPMPPGRVAPPPGRFAPPPGTPPIPGPPGAGAPAYPPPVHGQPGGPDRQQTYASQQGAQPVHSDLFDPSHAEVNGLGIQKQGGKMVKVGMNGEVMARAGSMVAYQGDLKFEALGSGGIGRAIRQHLTGEGVPLMKVTGRGDLFLANSAADVHIIDLDGTDGLTINGANVLAFDSTLRYDIGRVQGAAGYASNAGLFNCVFTGRGRIAITTHGTPVVLTVDQATFADPNAAVAWSSSLQTGIKRNDSFGLGRLMGRSTGEASTLAFSGRGFVIVQPSELPPGGLIGGTGGGQQAGTGGGLFG</sequence>
<dbReference type="InterPro" id="IPR002838">
    <property type="entry name" value="AIM24"/>
</dbReference>
<accession>A0A4R1FKQ6</accession>
<name>A0A4R1FKQ6_9NOCA</name>
<feature type="domain" description="TerD" evidence="2">
    <location>
        <begin position="23"/>
        <end position="159"/>
    </location>
</feature>
<evidence type="ECO:0000259" key="2">
    <source>
        <dbReference type="Pfam" id="PF02342"/>
    </source>
</evidence>
<feature type="compositionally biased region" description="Low complexity" evidence="1">
    <location>
        <begin position="171"/>
        <end position="182"/>
    </location>
</feature>
<dbReference type="EMBL" id="SMFR01000005">
    <property type="protein sequence ID" value="TCJ93859.1"/>
    <property type="molecule type" value="Genomic_DNA"/>
</dbReference>
<dbReference type="CDD" id="cd06974">
    <property type="entry name" value="TerD_like"/>
    <property type="match status" value="1"/>
</dbReference>
<dbReference type="STRING" id="1210063.GCA_001612665_05404"/>
<dbReference type="Pfam" id="PF02342">
    <property type="entry name" value="TerD"/>
    <property type="match status" value="1"/>
</dbReference>
<evidence type="ECO:0000313" key="3">
    <source>
        <dbReference type="EMBL" id="TCJ93859.1"/>
    </source>
</evidence>
<dbReference type="Gene3D" id="2.60.60.30">
    <property type="entry name" value="sav2460 like domains"/>
    <property type="match status" value="1"/>
</dbReference>
<reference evidence="3 4" key="1">
    <citation type="submission" date="2019-03" db="EMBL/GenBank/DDBJ databases">
        <title>Genomic Encyclopedia of Type Strains, Phase IV (KMG-IV): sequencing the most valuable type-strain genomes for metagenomic binning, comparative biology and taxonomic classification.</title>
        <authorList>
            <person name="Goeker M."/>
        </authorList>
    </citation>
    <scope>NUCLEOTIDE SEQUENCE [LARGE SCALE GENOMIC DNA]</scope>
    <source>
        <strain evidence="3 4">DSM 44684</strain>
    </source>
</reference>
<dbReference type="InterPro" id="IPR003325">
    <property type="entry name" value="TerD"/>
</dbReference>
<evidence type="ECO:0000256" key="1">
    <source>
        <dbReference type="SAM" id="MobiDB-lite"/>
    </source>
</evidence>
<proteinExistence type="predicted"/>
<feature type="compositionally biased region" description="Pro residues" evidence="1">
    <location>
        <begin position="192"/>
        <end position="240"/>
    </location>
</feature>
<gene>
    <name evidence="3" type="ORF">DFR71_5717</name>
</gene>
<dbReference type="PANTHER" id="PTHR38074">
    <property type="entry name" value="ALTERED INHERITANCE OF MITOCHONDRIA PROTEIN 24, MITOCHONDRIAL"/>
    <property type="match status" value="1"/>
</dbReference>
<comment type="caution">
    <text evidence="3">The sequence shown here is derived from an EMBL/GenBank/DDBJ whole genome shotgun (WGS) entry which is preliminary data.</text>
</comment>
<evidence type="ECO:0000313" key="4">
    <source>
        <dbReference type="Proteomes" id="UP000294856"/>
    </source>
</evidence>
<dbReference type="AlphaFoldDB" id="A0A4R1FKQ6"/>
<dbReference type="Proteomes" id="UP000294856">
    <property type="component" value="Unassembled WGS sequence"/>
</dbReference>
<dbReference type="Gene3D" id="3.60.160.10">
    <property type="entry name" value="Mitochondrial biogenesis AIM24"/>
    <property type="match status" value="1"/>
</dbReference>
<feature type="compositionally biased region" description="Polar residues" evidence="1">
    <location>
        <begin position="248"/>
        <end position="258"/>
    </location>
</feature>
<keyword evidence="4" id="KW-1185">Reference proteome</keyword>
<dbReference type="PANTHER" id="PTHR38074:SF1">
    <property type="entry name" value="ALTERED INHERITANCE OF MITOCHONDRIA PROTEIN 24, MITOCHONDRIAL"/>
    <property type="match status" value="1"/>
</dbReference>
<dbReference type="OrthoDB" id="6048299at2"/>
<dbReference type="RefSeq" id="WP_067457133.1">
    <property type="nucleotide sequence ID" value="NZ_SMFR01000005.1"/>
</dbReference>
<dbReference type="SUPFAM" id="SSF51219">
    <property type="entry name" value="TRAP-like"/>
    <property type="match status" value="1"/>
</dbReference>
<organism evidence="3 4">
    <name type="scientific">Nocardia alba</name>
    <dbReference type="NCBI Taxonomy" id="225051"/>
    <lineage>
        <taxon>Bacteria</taxon>
        <taxon>Bacillati</taxon>
        <taxon>Actinomycetota</taxon>
        <taxon>Actinomycetes</taxon>
        <taxon>Mycobacteriales</taxon>
        <taxon>Nocardiaceae</taxon>
        <taxon>Nocardia</taxon>
    </lineage>
</organism>
<protein>
    <submittedName>
        <fullName evidence="3">Uncharacterized protein (AIM24 family)</fullName>
    </submittedName>
</protein>
<feature type="region of interest" description="Disordered" evidence="1">
    <location>
        <begin position="163"/>
        <end position="261"/>
    </location>
</feature>
<dbReference type="Pfam" id="PF01987">
    <property type="entry name" value="AIM24"/>
    <property type="match status" value="1"/>
</dbReference>
<dbReference type="InterPro" id="IPR036983">
    <property type="entry name" value="AIM24_sf"/>
</dbReference>